<dbReference type="EMBL" id="VSWD01000001">
    <property type="protein sequence ID" value="KAK3108361.1"/>
    <property type="molecule type" value="Genomic_DNA"/>
</dbReference>
<dbReference type="SUPFAM" id="SSF52047">
    <property type="entry name" value="RNI-like"/>
    <property type="match status" value="1"/>
</dbReference>
<sequence>HPLVILNVWVISHTLVDDQGIKHIANVMPKLRYLNIEGCMYLTDVGLAHVSENCPYLEEIIISGGLDKNGSNITSGALHKLSLDCPQLKSISLCQVTDRSVIALSENCNQLQEVFIDECAHLTSASINSLLLNCRKIYTLHASTCHQISSINLEPFEKIPNMLDCYFPKKSSDFKCTCLEINMEM</sequence>
<evidence type="ECO:0000313" key="1">
    <source>
        <dbReference type="EMBL" id="KAK3108361.1"/>
    </source>
</evidence>
<reference evidence="1" key="1">
    <citation type="submission" date="2019-08" db="EMBL/GenBank/DDBJ databases">
        <title>The improved chromosome-level genome for the pearl oyster Pinctada fucata martensii using PacBio sequencing and Hi-C.</title>
        <authorList>
            <person name="Zheng Z."/>
        </authorList>
    </citation>
    <scope>NUCLEOTIDE SEQUENCE</scope>
    <source>
        <strain evidence="1">ZZ-2019</strain>
        <tissue evidence="1">Adductor muscle</tissue>
    </source>
</reference>
<dbReference type="PANTHER" id="PTHR13318">
    <property type="entry name" value="PARTNER OF PAIRED, ISOFORM B-RELATED"/>
    <property type="match status" value="1"/>
</dbReference>
<dbReference type="GO" id="GO:0031146">
    <property type="term" value="P:SCF-dependent proteasomal ubiquitin-dependent protein catabolic process"/>
    <property type="evidence" value="ECO:0007669"/>
    <property type="project" value="TreeGrafter"/>
</dbReference>
<keyword evidence="2" id="KW-1185">Reference proteome</keyword>
<comment type="caution">
    <text evidence="1">The sequence shown here is derived from an EMBL/GenBank/DDBJ whole genome shotgun (WGS) entry which is preliminary data.</text>
</comment>
<dbReference type="InterPro" id="IPR032675">
    <property type="entry name" value="LRR_dom_sf"/>
</dbReference>
<name>A0AA88YLV9_PINIB</name>
<dbReference type="GO" id="GO:0019005">
    <property type="term" value="C:SCF ubiquitin ligase complex"/>
    <property type="evidence" value="ECO:0007669"/>
    <property type="project" value="TreeGrafter"/>
</dbReference>
<proteinExistence type="predicted"/>
<gene>
    <name evidence="1" type="ORF">FSP39_006386</name>
</gene>
<evidence type="ECO:0000313" key="2">
    <source>
        <dbReference type="Proteomes" id="UP001186944"/>
    </source>
</evidence>
<dbReference type="InterPro" id="IPR006553">
    <property type="entry name" value="Leu-rich_rpt_Cys-con_subtyp"/>
</dbReference>
<dbReference type="Gene3D" id="3.80.10.10">
    <property type="entry name" value="Ribonuclease Inhibitor"/>
    <property type="match status" value="1"/>
</dbReference>
<organism evidence="1 2">
    <name type="scientific">Pinctada imbricata</name>
    <name type="common">Atlantic pearl-oyster</name>
    <name type="synonym">Pinctada martensii</name>
    <dbReference type="NCBI Taxonomy" id="66713"/>
    <lineage>
        <taxon>Eukaryota</taxon>
        <taxon>Metazoa</taxon>
        <taxon>Spiralia</taxon>
        <taxon>Lophotrochozoa</taxon>
        <taxon>Mollusca</taxon>
        <taxon>Bivalvia</taxon>
        <taxon>Autobranchia</taxon>
        <taxon>Pteriomorphia</taxon>
        <taxon>Pterioida</taxon>
        <taxon>Pterioidea</taxon>
        <taxon>Pteriidae</taxon>
        <taxon>Pinctada</taxon>
    </lineage>
</organism>
<dbReference type="Proteomes" id="UP001186944">
    <property type="component" value="Unassembled WGS sequence"/>
</dbReference>
<accession>A0AA88YLV9</accession>
<dbReference type="AlphaFoldDB" id="A0AA88YLV9"/>
<feature type="non-terminal residue" evidence="1">
    <location>
        <position position="1"/>
    </location>
</feature>
<dbReference type="SMART" id="SM00367">
    <property type="entry name" value="LRR_CC"/>
    <property type="match status" value="3"/>
</dbReference>
<protein>
    <submittedName>
        <fullName evidence="1">Uncharacterized protein</fullName>
    </submittedName>
</protein>
<dbReference type="PANTHER" id="PTHR13318:SF190">
    <property type="entry name" value="PARTNER OF PAIRED, ISOFORM B"/>
    <property type="match status" value="1"/>
</dbReference>